<dbReference type="RefSeq" id="WP_186952717.1">
    <property type="nucleotide sequence ID" value="NZ_JACOFX010000002.1"/>
</dbReference>
<feature type="chain" id="PRO_5046068472" evidence="2">
    <location>
        <begin position="20"/>
        <end position="436"/>
    </location>
</feature>
<keyword evidence="2" id="KW-0732">Signal</keyword>
<keyword evidence="4" id="KW-1185">Reference proteome</keyword>
<accession>A0ABR6Z6B3</accession>
<sequence length="436" mass="48027">MAFHFLFFSLLFFHGAALAHDGSGLFSFAGSAGAVVALVVAILSIWRGFVKRKSAWDMAFSVLISSILAFVLVAVCCVAFYVLSAIFIKSRLQDESKKNADATKLQWQQNPLRIAACAADLPALEMALEHATEEKDRISGVVEECAVKSANTAVMKVLLQHKLKQRSGEGNNRADLHCAYLAPAMAATNVALLEVFVEQGLKLDCSDYGGPMWWRGLSAAHSLPAHHVLAWLHYLQSHELDLREQKGDRSLLSSAMRSLHAPVILFALDLGMDPYADAGANYYGLSMMQYWTIRRFDEGSATSKAQLTMEEKNTVQARLRELTAVEANFQHAHTSSRFKEWDHLSDGGAALFAYLLERGAAVRLDQGGGSMVDGYRSTSPQLIAVLDSLSDEQLRLLSCPGATSGQRRTLYDDARGARNHSLLQFLERRKMQHACS</sequence>
<dbReference type="Proteomes" id="UP000646911">
    <property type="component" value="Unassembled WGS sequence"/>
</dbReference>
<feature type="transmembrane region" description="Helical" evidence="1">
    <location>
        <begin position="62"/>
        <end position="88"/>
    </location>
</feature>
<feature type="transmembrane region" description="Helical" evidence="1">
    <location>
        <begin position="29"/>
        <end position="50"/>
    </location>
</feature>
<comment type="caution">
    <text evidence="3">The sequence shown here is derived from an EMBL/GenBank/DDBJ whole genome shotgun (WGS) entry which is preliminary data.</text>
</comment>
<dbReference type="EMBL" id="JACOFX010000002">
    <property type="protein sequence ID" value="MBC3907318.1"/>
    <property type="molecule type" value="Genomic_DNA"/>
</dbReference>
<feature type="signal peptide" evidence="2">
    <location>
        <begin position="1"/>
        <end position="19"/>
    </location>
</feature>
<dbReference type="Gene3D" id="1.25.40.20">
    <property type="entry name" value="Ankyrin repeat-containing domain"/>
    <property type="match status" value="1"/>
</dbReference>
<keyword evidence="1" id="KW-1133">Transmembrane helix</keyword>
<evidence type="ECO:0000313" key="4">
    <source>
        <dbReference type="Proteomes" id="UP000646911"/>
    </source>
</evidence>
<organism evidence="3 4">
    <name type="scientific">Undibacterium umbellatum</name>
    <dbReference type="NCBI Taxonomy" id="2762300"/>
    <lineage>
        <taxon>Bacteria</taxon>
        <taxon>Pseudomonadati</taxon>
        <taxon>Pseudomonadota</taxon>
        <taxon>Betaproteobacteria</taxon>
        <taxon>Burkholderiales</taxon>
        <taxon>Oxalobacteraceae</taxon>
        <taxon>Undibacterium</taxon>
    </lineage>
</organism>
<keyword evidence="1" id="KW-0472">Membrane</keyword>
<evidence type="ECO:0000256" key="1">
    <source>
        <dbReference type="SAM" id="Phobius"/>
    </source>
</evidence>
<dbReference type="InterPro" id="IPR036770">
    <property type="entry name" value="Ankyrin_rpt-contain_sf"/>
</dbReference>
<protein>
    <submittedName>
        <fullName evidence="3">Uncharacterized protein</fullName>
    </submittedName>
</protein>
<proteinExistence type="predicted"/>
<name>A0ABR6Z6B3_9BURK</name>
<reference evidence="3 4" key="1">
    <citation type="submission" date="2020-08" db="EMBL/GenBank/DDBJ databases">
        <title>Novel species isolated from subtropical streams in China.</title>
        <authorList>
            <person name="Lu H."/>
        </authorList>
    </citation>
    <scope>NUCLEOTIDE SEQUENCE [LARGE SCALE GENOMIC DNA]</scope>
    <source>
        <strain evidence="3 4">NL8W</strain>
    </source>
</reference>
<evidence type="ECO:0000256" key="2">
    <source>
        <dbReference type="SAM" id="SignalP"/>
    </source>
</evidence>
<keyword evidence="1" id="KW-0812">Transmembrane</keyword>
<gene>
    <name evidence="3" type="ORF">H8L47_07065</name>
</gene>
<evidence type="ECO:0000313" key="3">
    <source>
        <dbReference type="EMBL" id="MBC3907318.1"/>
    </source>
</evidence>